<keyword evidence="5" id="KW-1185">Reference proteome</keyword>
<dbReference type="PRINTS" id="PR00313">
    <property type="entry name" value="CABNDNGRPT"/>
</dbReference>
<dbReference type="SUPFAM" id="SSF51120">
    <property type="entry name" value="beta-Roll"/>
    <property type="match status" value="3"/>
</dbReference>
<dbReference type="InterPro" id="IPR018511">
    <property type="entry name" value="Hemolysin-typ_Ca-bd_CS"/>
</dbReference>
<dbReference type="EMBL" id="FXTY01000011">
    <property type="protein sequence ID" value="SMP35280.1"/>
    <property type="molecule type" value="Genomic_DNA"/>
</dbReference>
<dbReference type="Gene3D" id="2.150.10.10">
    <property type="entry name" value="Serralysin-like metalloprotease, C-terminal"/>
    <property type="match status" value="3"/>
</dbReference>
<feature type="region of interest" description="Disordered" evidence="3">
    <location>
        <begin position="78"/>
        <end position="177"/>
    </location>
</feature>
<evidence type="ECO:0000313" key="5">
    <source>
        <dbReference type="Proteomes" id="UP001157961"/>
    </source>
</evidence>
<accession>A0ABY1PJ60</accession>
<dbReference type="Proteomes" id="UP001157961">
    <property type="component" value="Unassembled WGS sequence"/>
</dbReference>
<proteinExistence type="predicted"/>
<dbReference type="RefSeq" id="WP_283427843.1">
    <property type="nucleotide sequence ID" value="NZ_FXTY01000011.1"/>
</dbReference>
<comment type="subcellular location">
    <subcellularLocation>
        <location evidence="1">Secreted</location>
    </subcellularLocation>
</comment>
<dbReference type="PROSITE" id="PS00330">
    <property type="entry name" value="HEMOLYSIN_CALCIUM"/>
    <property type="match status" value="2"/>
</dbReference>
<evidence type="ECO:0000256" key="3">
    <source>
        <dbReference type="SAM" id="MobiDB-lite"/>
    </source>
</evidence>
<feature type="region of interest" description="Disordered" evidence="3">
    <location>
        <begin position="18"/>
        <end position="54"/>
    </location>
</feature>
<feature type="compositionally biased region" description="Low complexity" evidence="3">
    <location>
        <begin position="40"/>
        <end position="49"/>
    </location>
</feature>
<keyword evidence="2" id="KW-0964">Secreted</keyword>
<comment type="caution">
    <text evidence="4">The sequence shown here is derived from an EMBL/GenBank/DDBJ whole genome shotgun (WGS) entry which is preliminary data.</text>
</comment>
<evidence type="ECO:0000313" key="4">
    <source>
        <dbReference type="EMBL" id="SMP35280.1"/>
    </source>
</evidence>
<gene>
    <name evidence="4" type="ORF">SAMN06265373_11157</name>
</gene>
<dbReference type="Pfam" id="PF00353">
    <property type="entry name" value="HemolysinCabind"/>
    <property type="match status" value="4"/>
</dbReference>
<dbReference type="InterPro" id="IPR011049">
    <property type="entry name" value="Serralysin-like_metalloprot_C"/>
</dbReference>
<dbReference type="PANTHER" id="PTHR38340">
    <property type="entry name" value="S-LAYER PROTEIN"/>
    <property type="match status" value="1"/>
</dbReference>
<protein>
    <submittedName>
        <fullName evidence="4">Hemolysin-type calcium-binding repeat-containing protein</fullName>
    </submittedName>
</protein>
<evidence type="ECO:0000256" key="2">
    <source>
        <dbReference type="ARBA" id="ARBA00022525"/>
    </source>
</evidence>
<dbReference type="InterPro" id="IPR001343">
    <property type="entry name" value="Hemolysn_Ca-bd"/>
</dbReference>
<sequence length="334" mass="34608">MHLLLLLGLAAFGGTMVFSGSESEDMDNEPETREPEEPEVVPIGPPITGTEDAENLSGTELSEQIDALAGDDVVSGLAGDDSISAGDGNDRVDGGEGNDSLLGDDGEDSLIGGAGNDSLWGGNSADTLEGGKGDDHLSGQTSDDSLYGEDGEDTLIGGRGNDTLIGGDGTDSMEGGSGNDVFWGVEDSFNEFHIVGQPHSSAQDVDTMRGDEGDDTLIMGSGDIAEGGEGADTFASGTWIDPDNLPVVEDFDVTEDVFEIHVPEWVSESGTPGSFADGTVAVDPDPDKGEGWFTVTYDGEPMASVYGPGMNISHVSVVESRYIEPEFEPSVEVL</sequence>
<name>A0ABY1PJ60_9RHOB</name>
<dbReference type="PANTHER" id="PTHR38340:SF1">
    <property type="entry name" value="S-LAYER PROTEIN"/>
    <property type="match status" value="1"/>
</dbReference>
<reference evidence="4 5" key="1">
    <citation type="submission" date="2017-05" db="EMBL/GenBank/DDBJ databases">
        <authorList>
            <person name="Varghese N."/>
            <person name="Submissions S."/>
        </authorList>
    </citation>
    <scope>NUCLEOTIDE SEQUENCE [LARGE SCALE GENOMIC DNA]</scope>
    <source>
        <strain evidence="4 5">DSM 29734</strain>
    </source>
</reference>
<dbReference type="InterPro" id="IPR050557">
    <property type="entry name" value="RTX_toxin/Mannuronan_C5-epim"/>
</dbReference>
<evidence type="ECO:0000256" key="1">
    <source>
        <dbReference type="ARBA" id="ARBA00004613"/>
    </source>
</evidence>
<organism evidence="4 5">
    <name type="scientific">Shimia sagamensis</name>
    <dbReference type="NCBI Taxonomy" id="1566352"/>
    <lineage>
        <taxon>Bacteria</taxon>
        <taxon>Pseudomonadati</taxon>
        <taxon>Pseudomonadota</taxon>
        <taxon>Alphaproteobacteria</taxon>
        <taxon>Rhodobacterales</taxon>
        <taxon>Roseobacteraceae</taxon>
    </lineage>
</organism>